<reference evidence="2" key="1">
    <citation type="submission" date="2015-11" db="EMBL/GenBank/DDBJ databases">
        <title>De novo transcriptome assembly of four potential Pierce s Disease insect vectors from Arizona vineyards.</title>
        <authorList>
            <person name="Tassone E.E."/>
        </authorList>
    </citation>
    <scope>NUCLEOTIDE SEQUENCE</scope>
</reference>
<dbReference type="GO" id="GO:2001224">
    <property type="term" value="P:positive regulation of neuron migration"/>
    <property type="evidence" value="ECO:0007669"/>
    <property type="project" value="TreeGrafter"/>
</dbReference>
<feature type="region of interest" description="Disordered" evidence="1">
    <location>
        <begin position="117"/>
        <end position="136"/>
    </location>
</feature>
<feature type="region of interest" description="Disordered" evidence="1">
    <location>
        <begin position="30"/>
        <end position="111"/>
    </location>
</feature>
<accession>A0A1B6H7T8</accession>
<evidence type="ECO:0000313" key="2">
    <source>
        <dbReference type="EMBL" id="JAS70729.1"/>
    </source>
</evidence>
<dbReference type="PANTHER" id="PTHR46606">
    <property type="entry name" value="SHOOTIN-1"/>
    <property type="match status" value="1"/>
</dbReference>
<dbReference type="GO" id="GO:0048812">
    <property type="term" value="P:neuron projection morphogenesis"/>
    <property type="evidence" value="ECO:0007669"/>
    <property type="project" value="TreeGrafter"/>
</dbReference>
<dbReference type="PANTHER" id="PTHR46606:SF5">
    <property type="entry name" value="SHOOTIN-1"/>
    <property type="match status" value="1"/>
</dbReference>
<proteinExistence type="predicted"/>
<dbReference type="InterPro" id="IPR024849">
    <property type="entry name" value="Shootin-1"/>
</dbReference>
<feature type="region of interest" description="Disordered" evidence="1">
    <location>
        <begin position="431"/>
        <end position="490"/>
    </location>
</feature>
<feature type="compositionally biased region" description="Polar residues" evidence="1">
    <location>
        <begin position="35"/>
        <end position="51"/>
    </location>
</feature>
<feature type="region of interest" description="Disordered" evidence="1">
    <location>
        <begin position="559"/>
        <end position="580"/>
    </location>
</feature>
<protein>
    <submittedName>
        <fullName evidence="2">Uncharacterized protein</fullName>
    </submittedName>
</protein>
<feature type="compositionally biased region" description="Pro residues" evidence="1">
    <location>
        <begin position="444"/>
        <end position="471"/>
    </location>
</feature>
<dbReference type="GO" id="GO:0031252">
    <property type="term" value="C:cell leading edge"/>
    <property type="evidence" value="ECO:0007669"/>
    <property type="project" value="TreeGrafter"/>
</dbReference>
<dbReference type="EMBL" id="GECU01036977">
    <property type="protein sequence ID" value="JAS70729.1"/>
    <property type="molecule type" value="Transcribed_RNA"/>
</dbReference>
<evidence type="ECO:0000256" key="1">
    <source>
        <dbReference type="SAM" id="MobiDB-lite"/>
    </source>
</evidence>
<dbReference type="GO" id="GO:0044295">
    <property type="term" value="C:axonal growth cone"/>
    <property type="evidence" value="ECO:0007669"/>
    <property type="project" value="TreeGrafter"/>
</dbReference>
<dbReference type="GO" id="GO:0005737">
    <property type="term" value="C:cytoplasm"/>
    <property type="evidence" value="ECO:0007669"/>
    <property type="project" value="TreeGrafter"/>
</dbReference>
<organism evidence="2">
    <name type="scientific">Homalodisca liturata</name>
    <dbReference type="NCBI Taxonomy" id="320908"/>
    <lineage>
        <taxon>Eukaryota</taxon>
        <taxon>Metazoa</taxon>
        <taxon>Ecdysozoa</taxon>
        <taxon>Arthropoda</taxon>
        <taxon>Hexapoda</taxon>
        <taxon>Insecta</taxon>
        <taxon>Pterygota</taxon>
        <taxon>Neoptera</taxon>
        <taxon>Paraneoptera</taxon>
        <taxon>Hemiptera</taxon>
        <taxon>Auchenorrhyncha</taxon>
        <taxon>Membracoidea</taxon>
        <taxon>Cicadellidae</taxon>
        <taxon>Cicadellinae</taxon>
        <taxon>Proconiini</taxon>
        <taxon>Homalodisca</taxon>
    </lineage>
</organism>
<sequence>MNVQNLKLQFSNPDSRPNNVVRTQIPVSRFGFGHRNSTPPSLASSTDNLMNGNPHHQHNSSTHSLYHHPQQHSPQHSPIYTSTTSLPVPLSPDKWRSKYEDAEKKRKSLLSQNQKITRDHEDLQRKYSQAQRELESTRRELADRDIKLNQLRKLSEAVYKEYDQLKNQYELETGTMQKAMQRASQWYKQNRELKRRSTALVQRVMQVAPDTMADLADDTDSGVSTDTDDFDELRKSVQELNHDVARLQAEVNAARLQEFEAQETIVDLTSQLEEERSARTLLESELQELRSMRENLGQVSRLVAAEVSSLREQCEREKMTAQRMKEDADKAKKERNVLAHQSQLLMCEVAADQRLLQVVMEVENLKRTLEEEQQRHTAELQALQEKLEEREAEAQLELLEEKLKLAEAELTCALQRAERAEAVSQQLSSKVSSLEEKLEQSLKAPPPPLPPPLPPPPPPPPMPSVCPPPPITLRRRPSCDGAEAPPVHSSSAVLEMANLLGIPRKTTNQPSQPGAIDDIINQIKGGRFTLKSTEPKPRLQKVEEQPPVVQEMINVLGTLRKRRTPSMRRQLDMPPADVPL</sequence>
<name>A0A1B6H7T8_9HEMI</name>
<gene>
    <name evidence="2" type="ORF">g.21179</name>
</gene>
<feature type="compositionally biased region" description="Basic and acidic residues" evidence="1">
    <location>
        <begin position="93"/>
        <end position="104"/>
    </location>
</feature>
<feature type="region of interest" description="Disordered" evidence="1">
    <location>
        <begin position="1"/>
        <end position="20"/>
    </location>
</feature>
<dbReference type="AlphaFoldDB" id="A0A1B6H7T8"/>